<dbReference type="Gene3D" id="2.160.20.10">
    <property type="entry name" value="Single-stranded right-handed beta-helix, Pectin lyase-like"/>
    <property type="match status" value="1"/>
</dbReference>
<dbReference type="KEGG" id="mpau:ZMTM_04060"/>
<organism evidence="2 3">
    <name type="scientific">Methyloradius palustris</name>
    <dbReference type="NCBI Taxonomy" id="2778876"/>
    <lineage>
        <taxon>Bacteria</taxon>
        <taxon>Pseudomonadati</taxon>
        <taxon>Pseudomonadota</taxon>
        <taxon>Betaproteobacteria</taxon>
        <taxon>Nitrosomonadales</taxon>
        <taxon>Methylophilaceae</taxon>
        <taxon>Methyloradius</taxon>
    </lineage>
</organism>
<evidence type="ECO:0008006" key="4">
    <source>
        <dbReference type="Google" id="ProtNLM"/>
    </source>
</evidence>
<sequence>MHLFHLSRTRYAFAMLIFGMCLQSGYAVSSTNSPPDFGSNVVILDPSMSASAVQSKVDSIFSQQQSNQFGSNRYAILFKPGTYNNSVNVGFYTQLLGLGQTPDAVTINGGVQVDAAWFDRDATQNFWRGAENLAVIPSSGTMKWAVAQASPLRRVHVRGSMVLDDNGWSSGGFISDSLIDNEINSGMQQQWLSRNSRWGGWKGSNWNIVFVGDDNAPSGFNWPNQSYTVIEHTPVAREKPFLTIDKKGKYSVFVPKLTNGSQGITWGNGAAAGQSIPINKFYIAKAGLDTATTINRALAKGKHLLLTPGVYKLNDTLRVTTANTIVLGLGIATLQPISGLSAMEVGDVDGVKLAGILFDAGVINSSVLLQVGPTGSSASHSENPTSLHDVFFRVGGAGVGNATVSLRINSNNVIGDDLWLWRADHGDGIGWSTNTTTNGLEVNGDNVTIYGLAVEHYHQYQTVWNGNGGAVYFYQSEAPYDVPDQASWMNGSVNGYASYKVADKVTSHQAWGVGVYCFFDTNPEVKLHSAIEVPNSNVELNGIVFHDVTTVSLGGTGEITHVIGGLGEAANPTYQVIRVGGFINDATSGIISSPK</sequence>
<gene>
    <name evidence="2" type="ORF">ZMTM_04060</name>
</gene>
<dbReference type="InterPro" id="IPR012334">
    <property type="entry name" value="Pectin_lyas_fold"/>
</dbReference>
<reference evidence="2" key="1">
    <citation type="journal article" date="2021" name="Arch. Microbiol.">
        <title>Methyloradius palustris gen. nov., sp. nov., a methanol-oxidizing bacterium isolated from snow.</title>
        <authorList>
            <person name="Miyadera T."/>
            <person name="Kojima H."/>
            <person name="Fukui M."/>
        </authorList>
    </citation>
    <scope>NUCLEOTIDE SEQUENCE</scope>
    <source>
        <strain evidence="2">Zm11</strain>
    </source>
</reference>
<protein>
    <recommendedName>
        <fullName evidence="4">Coagulation factor 5/8 type domain-containing protein</fullName>
    </recommendedName>
</protein>
<dbReference type="SUPFAM" id="SSF51126">
    <property type="entry name" value="Pectin lyase-like"/>
    <property type="match status" value="1"/>
</dbReference>
<feature type="signal peptide" evidence="1">
    <location>
        <begin position="1"/>
        <end position="29"/>
    </location>
</feature>
<evidence type="ECO:0000256" key="1">
    <source>
        <dbReference type="SAM" id="SignalP"/>
    </source>
</evidence>
<keyword evidence="1" id="KW-0732">Signal</keyword>
<dbReference type="EMBL" id="AP024110">
    <property type="protein sequence ID" value="BCM24147.1"/>
    <property type="molecule type" value="Genomic_DNA"/>
</dbReference>
<dbReference type="Proteomes" id="UP000826722">
    <property type="component" value="Chromosome"/>
</dbReference>
<dbReference type="RefSeq" id="WP_221764703.1">
    <property type="nucleotide sequence ID" value="NZ_AP024110.1"/>
</dbReference>
<dbReference type="CDD" id="cd23669">
    <property type="entry name" value="GH55_SacteLam55A-like"/>
    <property type="match status" value="1"/>
</dbReference>
<evidence type="ECO:0000313" key="2">
    <source>
        <dbReference type="EMBL" id="BCM24147.1"/>
    </source>
</evidence>
<dbReference type="AlphaFoldDB" id="A0A8D5JXW7"/>
<feature type="chain" id="PRO_5034360995" description="Coagulation factor 5/8 type domain-containing protein" evidence="1">
    <location>
        <begin position="30"/>
        <end position="595"/>
    </location>
</feature>
<proteinExistence type="predicted"/>
<name>A0A8D5JXW7_9PROT</name>
<dbReference type="InterPro" id="IPR011050">
    <property type="entry name" value="Pectin_lyase_fold/virulence"/>
</dbReference>
<keyword evidence="3" id="KW-1185">Reference proteome</keyword>
<dbReference type="InterPro" id="IPR059186">
    <property type="entry name" value="SACTE_4363"/>
</dbReference>
<evidence type="ECO:0000313" key="3">
    <source>
        <dbReference type="Proteomes" id="UP000826722"/>
    </source>
</evidence>
<accession>A0A8D5JXW7</accession>